<name>A0AA35CQS4_9FIRM</name>
<dbReference type="KEGG" id="cmic:caldi_35320"/>
<feature type="region of interest" description="Disordered" evidence="12">
    <location>
        <begin position="1"/>
        <end position="23"/>
    </location>
</feature>
<accession>A0AA35CQS4</accession>
<comment type="catalytic activity">
    <reaction evidence="1">
        <text>Hydrolyzes single-stranded DNA or mismatched double-stranded DNA and polynucleotides, releasing free uracil.</text>
        <dbReference type="EC" id="3.2.2.27"/>
    </reaction>
</comment>
<evidence type="ECO:0000256" key="2">
    <source>
        <dbReference type="ARBA" id="ARBA00006521"/>
    </source>
</evidence>
<evidence type="ECO:0000256" key="1">
    <source>
        <dbReference type="ARBA" id="ARBA00001400"/>
    </source>
</evidence>
<keyword evidence="9" id="KW-0408">Iron</keyword>
<dbReference type="InterPro" id="IPR005122">
    <property type="entry name" value="Uracil-DNA_glycosylase-like"/>
</dbReference>
<dbReference type="CDD" id="cd10030">
    <property type="entry name" value="UDG-F4_TTUDGA_SPO1dp_like"/>
    <property type="match status" value="1"/>
</dbReference>
<organism evidence="14 15">
    <name type="scientific">Caldinitratiruptor microaerophilus</name>
    <dbReference type="NCBI Taxonomy" id="671077"/>
    <lineage>
        <taxon>Bacteria</taxon>
        <taxon>Bacillati</taxon>
        <taxon>Bacillota</taxon>
        <taxon>Clostridia</taxon>
        <taxon>Eubacteriales</taxon>
        <taxon>Symbiobacteriaceae</taxon>
        <taxon>Caldinitratiruptor</taxon>
    </lineage>
</organism>
<keyword evidence="5" id="KW-0004">4Fe-4S</keyword>
<dbReference type="PANTHER" id="PTHR33693:SF1">
    <property type="entry name" value="TYPE-4 URACIL-DNA GLYCOSYLASE"/>
    <property type="match status" value="1"/>
</dbReference>
<protein>
    <recommendedName>
        <fullName evidence="4">Type-4 uracil-DNA glycosylase</fullName>
        <ecNumber evidence="3">3.2.2.27</ecNumber>
    </recommendedName>
</protein>
<dbReference type="PANTHER" id="PTHR33693">
    <property type="entry name" value="TYPE-5 URACIL-DNA GLYCOSYLASE"/>
    <property type="match status" value="1"/>
</dbReference>
<dbReference type="SUPFAM" id="SSF52141">
    <property type="entry name" value="Uracil-DNA glycosylase-like"/>
    <property type="match status" value="1"/>
</dbReference>
<dbReference type="Pfam" id="PF03167">
    <property type="entry name" value="UDG"/>
    <property type="match status" value="1"/>
</dbReference>
<dbReference type="SMART" id="SM00987">
    <property type="entry name" value="UreE_C"/>
    <property type="match status" value="1"/>
</dbReference>
<evidence type="ECO:0000256" key="12">
    <source>
        <dbReference type="SAM" id="MobiDB-lite"/>
    </source>
</evidence>
<dbReference type="GO" id="GO:0006281">
    <property type="term" value="P:DNA repair"/>
    <property type="evidence" value="ECO:0007669"/>
    <property type="project" value="UniProtKB-KW"/>
</dbReference>
<dbReference type="EMBL" id="AP025628">
    <property type="protein sequence ID" value="BDG62442.1"/>
    <property type="molecule type" value="Genomic_DNA"/>
</dbReference>
<evidence type="ECO:0000256" key="4">
    <source>
        <dbReference type="ARBA" id="ARBA00019403"/>
    </source>
</evidence>
<keyword evidence="7" id="KW-0227">DNA damage</keyword>
<keyword evidence="11" id="KW-0234">DNA repair</keyword>
<evidence type="ECO:0000256" key="9">
    <source>
        <dbReference type="ARBA" id="ARBA00023004"/>
    </source>
</evidence>
<evidence type="ECO:0000259" key="13">
    <source>
        <dbReference type="SMART" id="SM00986"/>
    </source>
</evidence>
<dbReference type="Proteomes" id="UP001163687">
    <property type="component" value="Chromosome"/>
</dbReference>
<evidence type="ECO:0000256" key="10">
    <source>
        <dbReference type="ARBA" id="ARBA00023014"/>
    </source>
</evidence>
<evidence type="ECO:0000256" key="5">
    <source>
        <dbReference type="ARBA" id="ARBA00022485"/>
    </source>
</evidence>
<dbReference type="EC" id="3.2.2.27" evidence="3"/>
<evidence type="ECO:0000313" key="14">
    <source>
        <dbReference type="EMBL" id="BDG62442.1"/>
    </source>
</evidence>
<evidence type="ECO:0000256" key="3">
    <source>
        <dbReference type="ARBA" id="ARBA00012030"/>
    </source>
</evidence>
<reference evidence="14" key="1">
    <citation type="submission" date="2022-03" db="EMBL/GenBank/DDBJ databases">
        <title>Complete genome sequence of Caldinitratiruptor microaerophilus.</title>
        <authorList>
            <person name="Mukaiyama R."/>
            <person name="Nishiyama T."/>
            <person name="Ueda K."/>
        </authorList>
    </citation>
    <scope>NUCLEOTIDE SEQUENCE</scope>
    <source>
        <strain evidence="14">JCM 16183</strain>
    </source>
</reference>
<comment type="similarity">
    <text evidence="2">Belongs to the uracil-DNA glycosylase (UDG) superfamily. Type 4 (UDGa) family.</text>
</comment>
<dbReference type="GO" id="GO:0046872">
    <property type="term" value="F:metal ion binding"/>
    <property type="evidence" value="ECO:0007669"/>
    <property type="project" value="UniProtKB-KW"/>
</dbReference>
<dbReference type="InterPro" id="IPR036895">
    <property type="entry name" value="Uracil-DNA_glycosylase-like_sf"/>
</dbReference>
<dbReference type="InterPro" id="IPR051536">
    <property type="entry name" value="UDG_Type-4/5"/>
</dbReference>
<evidence type="ECO:0000256" key="7">
    <source>
        <dbReference type="ARBA" id="ARBA00022763"/>
    </source>
</evidence>
<dbReference type="GO" id="GO:0051539">
    <property type="term" value="F:4 iron, 4 sulfur cluster binding"/>
    <property type="evidence" value="ECO:0007669"/>
    <property type="project" value="UniProtKB-KW"/>
</dbReference>
<gene>
    <name evidence="14" type="ORF">caldi_35320</name>
</gene>
<dbReference type="GO" id="GO:0004844">
    <property type="term" value="F:uracil DNA N-glycosylase activity"/>
    <property type="evidence" value="ECO:0007669"/>
    <property type="project" value="UniProtKB-EC"/>
</dbReference>
<evidence type="ECO:0000256" key="8">
    <source>
        <dbReference type="ARBA" id="ARBA00022801"/>
    </source>
</evidence>
<evidence type="ECO:0000256" key="11">
    <source>
        <dbReference type="ARBA" id="ARBA00023204"/>
    </source>
</evidence>
<sequence>MATQPRFLPAGGSPQPGDIFGEPPTELDQLPDMEALKSRVLGCRACPLRDGCQGVVFGEGNPSARLMLIGEGPGADEDRLGRPFVGRAGQLLDRILAAGGFERFTHTYIANVVKCRPPGNRVPVWEERAACWPNLRAQIRLVRPKIVILLGATAVQTLLDPRASITRLRGQWVQKDGIWFLPTYHPAALLRDPEKKRPVWEDVKAVVRKYRELVDPNHVCKYV</sequence>
<dbReference type="InterPro" id="IPR005273">
    <property type="entry name" value="Ura-DNA_glyco_family4"/>
</dbReference>
<dbReference type="SMART" id="SM00986">
    <property type="entry name" value="UDG"/>
    <property type="match status" value="1"/>
</dbReference>
<dbReference type="Gene3D" id="3.40.470.10">
    <property type="entry name" value="Uracil-DNA glycosylase-like domain"/>
    <property type="match status" value="1"/>
</dbReference>
<keyword evidence="6" id="KW-0479">Metal-binding</keyword>
<keyword evidence="8" id="KW-0378">Hydrolase</keyword>
<evidence type="ECO:0000256" key="6">
    <source>
        <dbReference type="ARBA" id="ARBA00022723"/>
    </source>
</evidence>
<proteinExistence type="inferred from homology"/>
<evidence type="ECO:0000313" key="15">
    <source>
        <dbReference type="Proteomes" id="UP001163687"/>
    </source>
</evidence>
<keyword evidence="15" id="KW-1185">Reference proteome</keyword>
<dbReference type="AlphaFoldDB" id="A0AA35CQS4"/>
<feature type="domain" description="Uracil-DNA glycosylase-like" evidence="13">
    <location>
        <begin position="57"/>
        <end position="204"/>
    </location>
</feature>
<dbReference type="NCBIfam" id="TIGR00758">
    <property type="entry name" value="UDG_fam4"/>
    <property type="match status" value="1"/>
</dbReference>
<keyword evidence="10" id="KW-0411">Iron-sulfur</keyword>